<dbReference type="Pfam" id="PF02687">
    <property type="entry name" value="FtsX"/>
    <property type="match status" value="1"/>
</dbReference>
<dbReference type="PANTHER" id="PTHR43738:SF1">
    <property type="entry name" value="HEMIN TRANSPORT SYSTEM PERMEASE PROTEIN HRTB-RELATED"/>
    <property type="match status" value="1"/>
</dbReference>
<keyword evidence="5 7" id="KW-1133">Transmembrane helix</keyword>
<evidence type="ECO:0000256" key="6">
    <source>
        <dbReference type="ARBA" id="ARBA00023136"/>
    </source>
</evidence>
<evidence type="ECO:0000256" key="4">
    <source>
        <dbReference type="ARBA" id="ARBA00022692"/>
    </source>
</evidence>
<dbReference type="RefSeq" id="WP_110024516.1">
    <property type="nucleotide sequence ID" value="NZ_QGTS01000001.1"/>
</dbReference>
<keyword evidence="2" id="KW-0813">Transport</keyword>
<dbReference type="InterPro" id="IPR025857">
    <property type="entry name" value="MacB_PCD"/>
</dbReference>
<reference evidence="10 11" key="1">
    <citation type="submission" date="2018-05" db="EMBL/GenBank/DDBJ databases">
        <title>Genomic Encyclopedia of Type Strains, Phase IV (KMG-IV): sequencing the most valuable type-strain genomes for metagenomic binning, comparative biology and taxonomic classification.</title>
        <authorList>
            <person name="Goeker M."/>
        </authorList>
    </citation>
    <scope>NUCLEOTIDE SEQUENCE [LARGE SCALE GENOMIC DNA]</scope>
    <source>
        <strain evidence="10 11">DSM 19579</strain>
    </source>
</reference>
<dbReference type="OrthoDB" id="7298150at2"/>
<dbReference type="AlphaFoldDB" id="A0A317Q6Z7"/>
<dbReference type="Pfam" id="PF12704">
    <property type="entry name" value="MacB_PCD"/>
    <property type="match status" value="1"/>
</dbReference>
<keyword evidence="11" id="KW-1185">Reference proteome</keyword>
<sequence>MNLAIKDIRAGLFRFTLTCVGIGLMLMTSLAMTGLYQGIVADALSIIDHAHADLWVIEAGTEGPFAESSLIDRSVLSRSLALQDVATARQFTLQSERFSVHGKTVRASLVGLDYPTDTGSTIPLSAGRHLRAGRNEAIADQSTGLHTGDTLRLGTTDLTVVGVAKNYQDYNGNPMVAVSVNDALDIQAHRPEESVYISRDTGRVQVPSKTANIAAVLLTLVPGANLQQVQQQINRWGDVIALTSEQEREVFLYGRLERLRGQIVLFTAILLVVTAVVIAVTLYTMTLEKLHEIALLKLIGARNRVIISMILQQSIALGALGYTMAAVLIPVVSPFFPRRLVLTLNDYLLFAVIVLLLCIVGALLGIRRAMQVEAREVLS</sequence>
<dbReference type="PANTHER" id="PTHR43738">
    <property type="entry name" value="ABC TRANSPORTER, MEMBRANE PROTEIN"/>
    <property type="match status" value="1"/>
</dbReference>
<keyword evidence="3" id="KW-1003">Cell membrane</keyword>
<evidence type="ECO:0000313" key="10">
    <source>
        <dbReference type="EMBL" id="PWW12612.1"/>
    </source>
</evidence>
<feature type="domain" description="MacB-like periplasmic core" evidence="9">
    <location>
        <begin position="16"/>
        <end position="234"/>
    </location>
</feature>
<feature type="domain" description="ABC3 transporter permease C-terminal" evidence="8">
    <location>
        <begin position="265"/>
        <end position="372"/>
    </location>
</feature>
<evidence type="ECO:0000256" key="2">
    <source>
        <dbReference type="ARBA" id="ARBA00022448"/>
    </source>
</evidence>
<proteinExistence type="predicted"/>
<organism evidence="10 11">
    <name type="scientific">Mangrovibacter plantisponsor</name>
    <dbReference type="NCBI Taxonomy" id="451513"/>
    <lineage>
        <taxon>Bacteria</taxon>
        <taxon>Pseudomonadati</taxon>
        <taxon>Pseudomonadota</taxon>
        <taxon>Gammaproteobacteria</taxon>
        <taxon>Enterobacterales</taxon>
        <taxon>Enterobacteriaceae</taxon>
        <taxon>Mangrovibacter</taxon>
    </lineage>
</organism>
<feature type="transmembrane region" description="Helical" evidence="7">
    <location>
        <begin position="305"/>
        <end position="327"/>
    </location>
</feature>
<evidence type="ECO:0000256" key="5">
    <source>
        <dbReference type="ARBA" id="ARBA00022989"/>
    </source>
</evidence>
<protein>
    <submittedName>
        <fullName evidence="10">Putative ABC transport system permease protein</fullName>
    </submittedName>
</protein>
<evidence type="ECO:0000313" key="11">
    <source>
        <dbReference type="Proteomes" id="UP000246744"/>
    </source>
</evidence>
<dbReference type="Proteomes" id="UP000246744">
    <property type="component" value="Unassembled WGS sequence"/>
</dbReference>
<accession>A0A317Q6Z7</accession>
<evidence type="ECO:0000256" key="7">
    <source>
        <dbReference type="SAM" id="Phobius"/>
    </source>
</evidence>
<feature type="transmembrane region" description="Helical" evidence="7">
    <location>
        <begin position="263"/>
        <end position="284"/>
    </location>
</feature>
<evidence type="ECO:0000256" key="1">
    <source>
        <dbReference type="ARBA" id="ARBA00004651"/>
    </source>
</evidence>
<comment type="subcellular location">
    <subcellularLocation>
        <location evidence="1">Cell membrane</location>
        <topology evidence="1">Multi-pass membrane protein</topology>
    </subcellularLocation>
</comment>
<feature type="transmembrane region" description="Helical" evidence="7">
    <location>
        <begin position="347"/>
        <end position="366"/>
    </location>
</feature>
<gene>
    <name evidence="10" type="ORF">DES37_101180</name>
</gene>
<dbReference type="GO" id="GO:0005886">
    <property type="term" value="C:plasma membrane"/>
    <property type="evidence" value="ECO:0007669"/>
    <property type="project" value="UniProtKB-SubCell"/>
</dbReference>
<evidence type="ECO:0000259" key="8">
    <source>
        <dbReference type="Pfam" id="PF02687"/>
    </source>
</evidence>
<dbReference type="InterPro" id="IPR051125">
    <property type="entry name" value="ABC-4/HrtB_transporter"/>
</dbReference>
<keyword evidence="6 7" id="KW-0472">Membrane</keyword>
<keyword evidence="4 7" id="KW-0812">Transmembrane</keyword>
<dbReference type="EMBL" id="QGTS01000001">
    <property type="protein sequence ID" value="PWW12612.1"/>
    <property type="molecule type" value="Genomic_DNA"/>
</dbReference>
<dbReference type="InterPro" id="IPR003838">
    <property type="entry name" value="ABC3_permease_C"/>
</dbReference>
<comment type="caution">
    <text evidence="10">The sequence shown here is derived from an EMBL/GenBank/DDBJ whole genome shotgun (WGS) entry which is preliminary data.</text>
</comment>
<evidence type="ECO:0000259" key="9">
    <source>
        <dbReference type="Pfam" id="PF12704"/>
    </source>
</evidence>
<feature type="transmembrane region" description="Helical" evidence="7">
    <location>
        <begin position="12"/>
        <end position="36"/>
    </location>
</feature>
<name>A0A317Q6Z7_9ENTR</name>
<evidence type="ECO:0000256" key="3">
    <source>
        <dbReference type="ARBA" id="ARBA00022475"/>
    </source>
</evidence>